<feature type="domain" description="Protein-arginine deiminase C-terminal" evidence="1">
    <location>
        <begin position="297"/>
        <end position="686"/>
    </location>
</feature>
<sequence>MYNLADFNQVLLPNEKIATGLKDFDTFENILIYNQEVNFDLWRYLDYKPAFIMFTEIDKCLSVKWGDKPVELNKRYTTADYFKIWTSGGLTIQSNLVSKDMDDKKIIQIIDSQGRKKDFGFYVYRFSILADYYRKGILIDSESSNTDWNWGNENTGPVIMPQCSKEEIPEYRGKFQIKNMDSPINYPDSRKGKVVLILQLHHAIDPQKVMIYNGDGKLIIGGSNVRWSVIQFKTKNDTLDFYAYATQHPDRNFDGLIRIGINFAIKIIENEKEIFIPIYQEVSDSTKNTSKYPFVASVQFRVSPWIMTANTQSPRNLYVSEVPYSYFSQEGYISNQKFIDNLKQVIGDDKVKVIPEKFTRNDPWAQDETKFGYSEMPNKQNLDIILNSPRNRGLDVFPIYNIFELENKGYITCGGTGEKSSLDSFGNLDVTPPFGDYKFGRIYYGGCKDNTNGRRMMQAMREFLDAQIVQKPFQLYTDWLLVGHVDEMMSIIPAPKEISKYGFKILLSSPNRFYEILNSIKDENSIFFKDLCNIQGDKVETTVKNLKNNQELKQFNIKCQEYLDYNRSILIKELQYLDIKELNNDIIDIPALYYPDINSQDNKASAYMPGMVNLVVWENQLLIAKPFGAEVNGKCCMEEYVKSRLETKNLNLKCNFIDDWNAYHIQDGEVHCGTNMLRKPYSDDWWSYIPK</sequence>
<accession>A0A371JJA4</accession>
<dbReference type="EMBL" id="NOKA02000002">
    <property type="protein sequence ID" value="RDY32806.1"/>
    <property type="molecule type" value="Genomic_DNA"/>
</dbReference>
<dbReference type="Proteomes" id="UP000216411">
    <property type="component" value="Unassembled WGS sequence"/>
</dbReference>
<dbReference type="PANTHER" id="PTHR10837">
    <property type="entry name" value="PEPTIDYLARGININE DEIMINASE"/>
    <property type="match status" value="1"/>
</dbReference>
<protein>
    <recommendedName>
        <fullName evidence="5">Protein-arginine deiminase</fullName>
    </recommendedName>
</protein>
<dbReference type="Pfam" id="PF08527">
    <property type="entry name" value="PAD_M"/>
    <property type="match status" value="1"/>
</dbReference>
<proteinExistence type="predicted"/>
<feature type="domain" description="Protein-arginine deiminase (PAD) central" evidence="2">
    <location>
        <begin position="127"/>
        <end position="262"/>
    </location>
</feature>
<dbReference type="OrthoDB" id="249764at2"/>
<gene>
    <name evidence="3" type="ORF">CG710_002405</name>
</gene>
<evidence type="ECO:0000313" key="4">
    <source>
        <dbReference type="Proteomes" id="UP000216411"/>
    </source>
</evidence>
<dbReference type="Gene3D" id="2.60.40.1700">
    <property type="entry name" value="Protein-arginine deiminase, central domain"/>
    <property type="match status" value="1"/>
</dbReference>
<evidence type="ECO:0000259" key="1">
    <source>
        <dbReference type="Pfam" id="PF03068"/>
    </source>
</evidence>
<dbReference type="InterPro" id="IPR004303">
    <property type="entry name" value="PAD"/>
</dbReference>
<dbReference type="SUPFAM" id="SSF55909">
    <property type="entry name" value="Pentein"/>
    <property type="match status" value="1"/>
</dbReference>
<organism evidence="3 4">
    <name type="scientific">Lachnotalea glycerini</name>
    <dbReference type="NCBI Taxonomy" id="1763509"/>
    <lineage>
        <taxon>Bacteria</taxon>
        <taxon>Bacillati</taxon>
        <taxon>Bacillota</taxon>
        <taxon>Clostridia</taxon>
        <taxon>Lachnospirales</taxon>
        <taxon>Lachnospiraceae</taxon>
        <taxon>Lachnotalea</taxon>
    </lineage>
</organism>
<evidence type="ECO:0000313" key="3">
    <source>
        <dbReference type="EMBL" id="RDY32806.1"/>
    </source>
</evidence>
<dbReference type="InterPro" id="IPR013733">
    <property type="entry name" value="Prot_Arg_deaminase_cen_dom"/>
</dbReference>
<dbReference type="PANTHER" id="PTHR10837:SF8">
    <property type="entry name" value="PROTEIN-ARGININE DEIMINASE"/>
    <property type="match status" value="1"/>
</dbReference>
<dbReference type="GO" id="GO:0005737">
    <property type="term" value="C:cytoplasm"/>
    <property type="evidence" value="ECO:0007669"/>
    <property type="project" value="InterPro"/>
</dbReference>
<reference evidence="3 4" key="1">
    <citation type="journal article" date="2017" name="Genome Announc.">
        <title>Draft Genome Sequence of a Sporulating and Motile Strain of Lachnotalea glycerini Isolated from Water in Quebec City, Canada.</title>
        <authorList>
            <person name="Maheux A.F."/>
            <person name="Boudreau D.K."/>
            <person name="Berube E."/>
            <person name="Boissinot M."/>
            <person name="Raymond F."/>
            <person name="Brodeur S."/>
            <person name="Corbeil J."/>
            <person name="Isabel S."/>
            <person name="Omar R.F."/>
            <person name="Bergeron M.G."/>
        </authorList>
    </citation>
    <scope>NUCLEOTIDE SEQUENCE [LARGE SCALE GENOMIC DNA]</scope>
    <source>
        <strain evidence="3 4">CCRI-19302</strain>
    </source>
</reference>
<name>A0A371JJA4_9FIRM</name>
<dbReference type="SUPFAM" id="SSF110083">
    <property type="entry name" value="Peptidylarginine deiminase Pad4, middle domain"/>
    <property type="match status" value="1"/>
</dbReference>
<dbReference type="AlphaFoldDB" id="A0A371JJA4"/>
<dbReference type="GO" id="GO:0004668">
    <property type="term" value="F:protein-arginine deiminase activity"/>
    <property type="evidence" value="ECO:0007669"/>
    <property type="project" value="InterPro"/>
</dbReference>
<dbReference type="GO" id="GO:0005509">
    <property type="term" value="F:calcium ion binding"/>
    <property type="evidence" value="ECO:0007669"/>
    <property type="project" value="InterPro"/>
</dbReference>
<evidence type="ECO:0000259" key="2">
    <source>
        <dbReference type="Pfam" id="PF08527"/>
    </source>
</evidence>
<dbReference type="Pfam" id="PF03068">
    <property type="entry name" value="PAD"/>
    <property type="match status" value="1"/>
</dbReference>
<dbReference type="Gene3D" id="3.75.10.10">
    <property type="entry name" value="L-arginine/glycine Amidinotransferase, Chain A"/>
    <property type="match status" value="1"/>
</dbReference>
<dbReference type="RefSeq" id="WP_094376920.1">
    <property type="nucleotide sequence ID" value="NZ_NOKA02000002.1"/>
</dbReference>
<keyword evidence="4" id="KW-1185">Reference proteome</keyword>
<dbReference type="InterPro" id="IPR036556">
    <property type="entry name" value="PAD_central_sf"/>
</dbReference>
<comment type="caution">
    <text evidence="3">The sequence shown here is derived from an EMBL/GenBank/DDBJ whole genome shotgun (WGS) entry which is preliminary data.</text>
</comment>
<evidence type="ECO:0008006" key="5">
    <source>
        <dbReference type="Google" id="ProtNLM"/>
    </source>
</evidence>
<dbReference type="InterPro" id="IPR013530">
    <property type="entry name" value="PAD_C"/>
</dbReference>